<dbReference type="InterPro" id="IPR002182">
    <property type="entry name" value="NB-ARC"/>
</dbReference>
<dbReference type="SUPFAM" id="SSF52058">
    <property type="entry name" value="L domain-like"/>
    <property type="match status" value="1"/>
</dbReference>
<protein>
    <submittedName>
        <fullName evidence="12">LOW QUALITY PROTEIN: probable disease resistance protein At1g61300</fullName>
    </submittedName>
</protein>
<evidence type="ECO:0000313" key="11">
    <source>
        <dbReference type="Proteomes" id="UP000504610"/>
    </source>
</evidence>
<evidence type="ECO:0000313" key="12">
    <source>
        <dbReference type="RefSeq" id="XP_056849369.1"/>
    </source>
</evidence>
<dbReference type="Gene3D" id="3.40.50.300">
    <property type="entry name" value="P-loop containing nucleotide triphosphate hydrolases"/>
    <property type="match status" value="1"/>
</dbReference>
<evidence type="ECO:0000259" key="10">
    <source>
        <dbReference type="Pfam" id="PF23598"/>
    </source>
</evidence>
<dbReference type="GO" id="GO:0043531">
    <property type="term" value="F:ADP binding"/>
    <property type="evidence" value="ECO:0007669"/>
    <property type="project" value="InterPro"/>
</dbReference>
<evidence type="ECO:0000256" key="4">
    <source>
        <dbReference type="ARBA" id="ARBA00022741"/>
    </source>
</evidence>
<keyword evidence="6" id="KW-0067">ATP-binding</keyword>
<keyword evidence="3" id="KW-0677">Repeat</keyword>
<dbReference type="FunFam" id="3.40.50.300:FF:001091">
    <property type="entry name" value="Probable disease resistance protein At1g61300"/>
    <property type="match status" value="1"/>
</dbReference>
<dbReference type="Pfam" id="PF00931">
    <property type="entry name" value="NB-ARC"/>
    <property type="match status" value="1"/>
</dbReference>
<dbReference type="InterPro" id="IPR055414">
    <property type="entry name" value="LRR_R13L4/SHOC2-like"/>
</dbReference>
<dbReference type="InterPro" id="IPR036388">
    <property type="entry name" value="WH-like_DNA-bd_sf"/>
</dbReference>
<dbReference type="SUPFAM" id="SSF52540">
    <property type="entry name" value="P-loop containing nucleoside triphosphate hydrolases"/>
    <property type="match status" value="1"/>
</dbReference>
<dbReference type="Proteomes" id="UP000504610">
    <property type="component" value="Chromosome 9"/>
</dbReference>
<proteinExistence type="inferred from homology"/>
<dbReference type="PRINTS" id="PR00364">
    <property type="entry name" value="DISEASERSIST"/>
</dbReference>
<evidence type="ECO:0000256" key="1">
    <source>
        <dbReference type="ARBA" id="ARBA00008894"/>
    </source>
</evidence>
<feature type="domain" description="Disease resistance R13L4/SHOC-2-like LRR" evidence="10">
    <location>
        <begin position="508"/>
        <end position="679"/>
    </location>
</feature>
<evidence type="ECO:0000256" key="6">
    <source>
        <dbReference type="ARBA" id="ARBA00022840"/>
    </source>
</evidence>
<name>A0A9W3CCV2_RAPSA</name>
<dbReference type="KEGG" id="rsz:108825400"/>
<dbReference type="Pfam" id="PF23559">
    <property type="entry name" value="WHD_DRP"/>
    <property type="match status" value="1"/>
</dbReference>
<reference evidence="12" key="2">
    <citation type="submission" date="2025-08" db="UniProtKB">
        <authorList>
            <consortium name="RefSeq"/>
        </authorList>
    </citation>
    <scope>IDENTIFICATION</scope>
    <source>
        <tissue evidence="12">Leaf</tissue>
    </source>
</reference>
<evidence type="ECO:0000256" key="5">
    <source>
        <dbReference type="ARBA" id="ARBA00022821"/>
    </source>
</evidence>
<dbReference type="GeneID" id="108825400"/>
<dbReference type="FunFam" id="1.10.10.10:FF:000322">
    <property type="entry name" value="Probable disease resistance protein At1g63360"/>
    <property type="match status" value="1"/>
</dbReference>
<evidence type="ECO:0000256" key="3">
    <source>
        <dbReference type="ARBA" id="ARBA00022737"/>
    </source>
</evidence>
<organism evidence="11 12">
    <name type="scientific">Raphanus sativus</name>
    <name type="common">Radish</name>
    <name type="synonym">Raphanus raphanistrum var. sativus</name>
    <dbReference type="NCBI Taxonomy" id="3726"/>
    <lineage>
        <taxon>Eukaryota</taxon>
        <taxon>Viridiplantae</taxon>
        <taxon>Streptophyta</taxon>
        <taxon>Embryophyta</taxon>
        <taxon>Tracheophyta</taxon>
        <taxon>Spermatophyta</taxon>
        <taxon>Magnoliopsida</taxon>
        <taxon>eudicotyledons</taxon>
        <taxon>Gunneridae</taxon>
        <taxon>Pentapetalae</taxon>
        <taxon>rosids</taxon>
        <taxon>malvids</taxon>
        <taxon>Brassicales</taxon>
        <taxon>Brassicaceae</taxon>
        <taxon>Brassiceae</taxon>
        <taxon>Raphanus</taxon>
    </lineage>
</organism>
<evidence type="ECO:0000259" key="7">
    <source>
        <dbReference type="Pfam" id="PF00931"/>
    </source>
</evidence>
<dbReference type="AlphaFoldDB" id="A0A9W3CCV2"/>
<dbReference type="FunFam" id="1.10.8.430:FF:000003">
    <property type="entry name" value="Probable disease resistance protein At5g66910"/>
    <property type="match status" value="1"/>
</dbReference>
<feature type="domain" description="Disease resistance protein winged helix" evidence="9">
    <location>
        <begin position="408"/>
        <end position="474"/>
    </location>
</feature>
<dbReference type="Pfam" id="PF23598">
    <property type="entry name" value="LRR_14"/>
    <property type="match status" value="1"/>
</dbReference>
<dbReference type="InterPro" id="IPR042197">
    <property type="entry name" value="Apaf_helical"/>
</dbReference>
<dbReference type="Gene3D" id="1.10.10.10">
    <property type="entry name" value="Winged helix-like DNA-binding domain superfamily/Winged helix DNA-binding domain"/>
    <property type="match status" value="1"/>
</dbReference>
<keyword evidence="5" id="KW-0611">Plant defense</keyword>
<sequence length="878" mass="101021">MGTCLSIQFSGDIGQSLDRIFRFRNLKKNLNDLDREMKYLTAIKDEVMNKVTREERLPHTQRRPTVREWLARVEEVDTRSTNLVSTSTAQLQNLYLCGLCSTNVRSSYNYMESVLLLLEEVTKLIDDGKFETVTELTPTPEVMERPTWHTVGQEEMLERAWTRLMDENVGIMGLHGMGGVGKTTLFKKIHNKFAGIAGEFDTVIWVVVSQGATITKVQEDIAQKLHLCGDEWTKQNQSDRAAEIYSGLKKKRFVLMLDDIWEKVDLEALGVPEPTRENGCKVAFTTRSREYGKSMGDHEPMQVKCLKKDQAWELFKGKIGDNTLRRVPVELARKVADKCHGLPLALSVIGGTMASKTTVQEWEDAIDTLTRSAREFSDMENDILPILKFSYDNLKHEHIKSCFVYCALFPEDYLIKKERLIEYWICEGFMGEYQDLRIAINKGYGVLGTLTCANLLMEVDTETVVMHDVVREMALWIASDLGKNKENFVVQARVGLRQVPRVKNWGAVRRMSLMGNEIEEMTCSSKCSELTTLLLQKNDLKNLSGEVIQYMRKLLVLDLSYNDSIKELPEQISELTSLQYLDLSHTPLEQLPVGFQELKKLTHLNLTSTYELCSISGISKLSSLRSLKLFGSNVEGDVNLVKELQLLEHLQVLTINVSTELGLEQISGDRRLVNCIYRLSTRNFQEKPFNLSLLVSMKNLRGFWLTSIRSDTKWEGSEIDSSDLLNPRRPCFTNLSEVYIVRCRRIKDLTWLLFAPKLIRLNIESSFEVEEVINKEKATKLTGLSPFEPFEKLEELYLDKLPRLESIYWSPLPFQLLKRIKIENCPKLRKLPLKATSVSRIEKLSISIHPREQQTELEWEDEDTKNRFLPLILKRLWV</sequence>
<keyword evidence="2" id="KW-0433">Leucine-rich repeat</keyword>
<evidence type="ECO:0000259" key="8">
    <source>
        <dbReference type="Pfam" id="PF23247"/>
    </source>
</evidence>
<evidence type="ECO:0000256" key="2">
    <source>
        <dbReference type="ARBA" id="ARBA00022614"/>
    </source>
</evidence>
<keyword evidence="11" id="KW-1185">Reference proteome</keyword>
<dbReference type="Pfam" id="PF23247">
    <property type="entry name" value="LRR_RPS2"/>
    <property type="match status" value="1"/>
</dbReference>
<reference evidence="11" key="1">
    <citation type="journal article" date="2019" name="Database">
        <title>The radish genome database (RadishGD): an integrated information resource for radish genomics.</title>
        <authorList>
            <person name="Yu H.J."/>
            <person name="Baek S."/>
            <person name="Lee Y.J."/>
            <person name="Cho A."/>
            <person name="Mun J.H."/>
        </authorList>
    </citation>
    <scope>NUCLEOTIDE SEQUENCE [LARGE SCALE GENOMIC DNA]</scope>
    <source>
        <strain evidence="11">cv. WK10039</strain>
    </source>
</reference>
<feature type="domain" description="NB-ARC" evidence="7">
    <location>
        <begin position="153"/>
        <end position="323"/>
    </location>
</feature>
<dbReference type="InterPro" id="IPR058922">
    <property type="entry name" value="WHD_DRP"/>
</dbReference>
<dbReference type="InterPro" id="IPR057135">
    <property type="entry name" value="At4g27190-like_LRR"/>
</dbReference>
<dbReference type="OrthoDB" id="664960at2759"/>
<dbReference type="InterPro" id="IPR050905">
    <property type="entry name" value="Plant_NBS-LRR"/>
</dbReference>
<dbReference type="Gene3D" id="1.10.8.430">
    <property type="entry name" value="Helical domain of apoptotic protease-activating factors"/>
    <property type="match status" value="1"/>
</dbReference>
<keyword evidence="4" id="KW-0547">Nucleotide-binding</keyword>
<dbReference type="InterPro" id="IPR027417">
    <property type="entry name" value="P-loop_NTPase"/>
</dbReference>
<dbReference type="GO" id="GO:0005524">
    <property type="term" value="F:ATP binding"/>
    <property type="evidence" value="ECO:0007669"/>
    <property type="project" value="UniProtKB-KW"/>
</dbReference>
<dbReference type="Gene3D" id="3.80.10.10">
    <property type="entry name" value="Ribonuclease Inhibitor"/>
    <property type="match status" value="2"/>
</dbReference>
<gene>
    <name evidence="12" type="primary">LOC108825400</name>
</gene>
<dbReference type="PANTHER" id="PTHR33463">
    <property type="entry name" value="NB-ARC DOMAIN-CONTAINING PROTEIN-RELATED"/>
    <property type="match status" value="1"/>
</dbReference>
<comment type="similarity">
    <text evidence="1">Belongs to the disease resistance NB-LRR family.</text>
</comment>
<dbReference type="RefSeq" id="XP_056849369.1">
    <property type="nucleotide sequence ID" value="XM_056993389.1"/>
</dbReference>
<dbReference type="InterPro" id="IPR032675">
    <property type="entry name" value="LRR_dom_sf"/>
</dbReference>
<accession>A0A9W3CCV2</accession>
<dbReference type="GO" id="GO:0006952">
    <property type="term" value="P:defense response"/>
    <property type="evidence" value="ECO:0007669"/>
    <property type="project" value="UniProtKB-KW"/>
</dbReference>
<feature type="domain" description="Disease resistance protein At4g27190-like leucine-rich repeats" evidence="8">
    <location>
        <begin position="729"/>
        <end position="844"/>
    </location>
</feature>
<evidence type="ECO:0000259" key="9">
    <source>
        <dbReference type="Pfam" id="PF23559"/>
    </source>
</evidence>
<dbReference type="PANTHER" id="PTHR33463:SF220">
    <property type="entry name" value="NB-ARC DOMAIN-CONTAINING PROTEIN"/>
    <property type="match status" value="1"/>
</dbReference>